<name>A0A6C0KBP7_9ZZZZ</name>
<reference evidence="1" key="1">
    <citation type="journal article" date="2020" name="Nature">
        <title>Giant virus diversity and host interactions through global metagenomics.</title>
        <authorList>
            <person name="Schulz F."/>
            <person name="Roux S."/>
            <person name="Paez-Espino D."/>
            <person name="Jungbluth S."/>
            <person name="Walsh D.A."/>
            <person name="Denef V.J."/>
            <person name="McMahon K.D."/>
            <person name="Konstantinidis K.T."/>
            <person name="Eloe-Fadrosh E.A."/>
            <person name="Kyrpides N.C."/>
            <person name="Woyke T."/>
        </authorList>
    </citation>
    <scope>NUCLEOTIDE SEQUENCE</scope>
    <source>
        <strain evidence="1">GVMAG-S-1103017-68</strain>
    </source>
</reference>
<protein>
    <submittedName>
        <fullName evidence="1">Uncharacterized protein</fullName>
    </submittedName>
</protein>
<dbReference type="EMBL" id="MN740857">
    <property type="protein sequence ID" value="QHU15435.1"/>
    <property type="molecule type" value="Genomic_DNA"/>
</dbReference>
<evidence type="ECO:0000313" key="1">
    <source>
        <dbReference type="EMBL" id="QHU15435.1"/>
    </source>
</evidence>
<proteinExistence type="predicted"/>
<organism evidence="1">
    <name type="scientific">viral metagenome</name>
    <dbReference type="NCBI Taxonomy" id="1070528"/>
    <lineage>
        <taxon>unclassified sequences</taxon>
        <taxon>metagenomes</taxon>
        <taxon>organismal metagenomes</taxon>
    </lineage>
</organism>
<dbReference type="AlphaFoldDB" id="A0A6C0KBP7"/>
<accession>A0A6C0KBP7</accession>
<sequence>MAGPATNDAADDVKEARRRERLQRAATAKQDKLPMRRSRASQEYRKFVDAVAVADVVHTEPTEDNFEAYWYWLIDWDSPIQRGEVVDSRVYTYPEAAAVARGSVLRLTAVRVGGTIHSVYSLHSELTGKALLAAGYDELRAISPPLAGNRQHIPDGATATFVRMA</sequence>